<evidence type="ECO:0000313" key="17">
    <source>
        <dbReference type="EMBL" id="KHK97311.1"/>
    </source>
</evidence>
<dbReference type="RefSeq" id="WP_039399661.1">
    <property type="nucleotide sequence ID" value="NZ_JTDK01000010.1"/>
</dbReference>
<dbReference type="GO" id="GO:0016829">
    <property type="term" value="F:lyase activity"/>
    <property type="evidence" value="ECO:0007669"/>
    <property type="project" value="UniProtKB-KW"/>
</dbReference>
<evidence type="ECO:0000256" key="4">
    <source>
        <dbReference type="ARBA" id="ARBA00022723"/>
    </source>
</evidence>
<evidence type="ECO:0000256" key="7">
    <source>
        <dbReference type="ARBA" id="ARBA00022801"/>
    </source>
</evidence>
<feature type="domain" description="FPG-type" evidence="15">
    <location>
        <begin position="235"/>
        <end position="269"/>
    </location>
</feature>
<evidence type="ECO:0000256" key="1">
    <source>
        <dbReference type="ARBA" id="ARBA00001668"/>
    </source>
</evidence>
<reference evidence="17 18" key="1">
    <citation type="submission" date="2014-11" db="EMBL/GenBank/DDBJ databases">
        <title>Genome sequence of Microbacterium mangrovi MUSC 115(T).</title>
        <authorList>
            <person name="Lee L.-H."/>
        </authorList>
    </citation>
    <scope>NUCLEOTIDE SEQUENCE [LARGE SCALE GENOMIC DNA]</scope>
    <source>
        <strain evidence="17 18">MUSC 115</strain>
    </source>
</reference>
<keyword evidence="9" id="KW-0238">DNA-binding</keyword>
<dbReference type="InterPro" id="IPR010663">
    <property type="entry name" value="Znf_FPG/IleRS"/>
</dbReference>
<dbReference type="Pfam" id="PF06827">
    <property type="entry name" value="zf-FPG_IleRS"/>
    <property type="match status" value="1"/>
</dbReference>
<evidence type="ECO:0000256" key="2">
    <source>
        <dbReference type="ARBA" id="ARBA00001947"/>
    </source>
</evidence>
<evidence type="ECO:0000256" key="3">
    <source>
        <dbReference type="ARBA" id="ARBA00009409"/>
    </source>
</evidence>
<feature type="domain" description="Formamidopyrimidine-DNA glycosylase catalytic" evidence="16">
    <location>
        <begin position="2"/>
        <end position="115"/>
    </location>
</feature>
<dbReference type="InterPro" id="IPR010979">
    <property type="entry name" value="Ribosomal_uS13-like_H2TH"/>
</dbReference>
<dbReference type="PANTHER" id="PTHR22993">
    <property type="entry name" value="FORMAMIDOPYRIMIDINE-DNA GLYCOSYLASE"/>
    <property type="match status" value="1"/>
</dbReference>
<evidence type="ECO:0000256" key="8">
    <source>
        <dbReference type="ARBA" id="ARBA00022833"/>
    </source>
</evidence>
<evidence type="ECO:0000259" key="15">
    <source>
        <dbReference type="PROSITE" id="PS51066"/>
    </source>
</evidence>
<dbReference type="Pfam" id="PF06831">
    <property type="entry name" value="H2TH"/>
    <property type="match status" value="1"/>
</dbReference>
<protein>
    <submittedName>
        <fullName evidence="17">Formamidopyrimidine-DNA glycosylase</fullName>
    </submittedName>
</protein>
<evidence type="ECO:0000256" key="6">
    <source>
        <dbReference type="ARBA" id="ARBA00022771"/>
    </source>
</evidence>
<dbReference type="EMBL" id="JTDK01000010">
    <property type="protein sequence ID" value="KHK97311.1"/>
    <property type="molecule type" value="Genomic_DNA"/>
</dbReference>
<organism evidence="17 18">
    <name type="scientific">Microbacterium mangrovi</name>
    <dbReference type="NCBI Taxonomy" id="1348253"/>
    <lineage>
        <taxon>Bacteria</taxon>
        <taxon>Bacillati</taxon>
        <taxon>Actinomycetota</taxon>
        <taxon>Actinomycetes</taxon>
        <taxon>Micrococcales</taxon>
        <taxon>Microbacteriaceae</taxon>
        <taxon>Microbacterium</taxon>
    </lineage>
</organism>
<dbReference type="Gene3D" id="1.10.8.50">
    <property type="match status" value="1"/>
</dbReference>
<keyword evidence="8" id="KW-0862">Zinc</keyword>
<keyword evidence="7" id="KW-0378">Hydrolase</keyword>
<dbReference type="Proteomes" id="UP000031030">
    <property type="component" value="Unassembled WGS sequence"/>
</dbReference>
<evidence type="ECO:0000313" key="18">
    <source>
        <dbReference type="Proteomes" id="UP000031030"/>
    </source>
</evidence>
<evidence type="ECO:0000256" key="5">
    <source>
        <dbReference type="ARBA" id="ARBA00022763"/>
    </source>
</evidence>
<dbReference type="AlphaFoldDB" id="A0A0B2A6U4"/>
<dbReference type="Pfam" id="PF01149">
    <property type="entry name" value="Fapy_DNA_glyco"/>
    <property type="match status" value="1"/>
</dbReference>
<comment type="caution">
    <text evidence="17">The sequence shown here is derived from an EMBL/GenBank/DDBJ whole genome shotgun (WGS) entry which is preliminary data.</text>
</comment>
<evidence type="ECO:0000256" key="10">
    <source>
        <dbReference type="ARBA" id="ARBA00023204"/>
    </source>
</evidence>
<keyword evidence="18" id="KW-1185">Reference proteome</keyword>
<gene>
    <name evidence="17" type="ORF">LK09_10885</name>
</gene>
<evidence type="ECO:0000259" key="16">
    <source>
        <dbReference type="PROSITE" id="PS51068"/>
    </source>
</evidence>
<proteinExistence type="inferred from homology"/>
<name>A0A0B2A6U4_9MICO</name>
<keyword evidence="6 14" id="KW-0863">Zinc-finger</keyword>
<dbReference type="GO" id="GO:0003906">
    <property type="term" value="F:DNA-(apurinic or apyrimidinic site) endonuclease activity"/>
    <property type="evidence" value="ECO:0007669"/>
    <property type="project" value="InterPro"/>
</dbReference>
<dbReference type="InterPro" id="IPR035937">
    <property type="entry name" value="FPG_N"/>
</dbReference>
<evidence type="ECO:0000256" key="13">
    <source>
        <dbReference type="ARBA" id="ARBA00023295"/>
    </source>
</evidence>
<dbReference type="InterPro" id="IPR012319">
    <property type="entry name" value="FPG_cat"/>
</dbReference>
<comment type="similarity">
    <text evidence="3">Belongs to the FPG family.</text>
</comment>
<dbReference type="SMART" id="SM00898">
    <property type="entry name" value="Fapy_DNA_glyco"/>
    <property type="match status" value="1"/>
</dbReference>
<dbReference type="SUPFAM" id="SSF81624">
    <property type="entry name" value="N-terminal domain of MutM-like DNA repair proteins"/>
    <property type="match status" value="1"/>
</dbReference>
<dbReference type="GO" id="GO:0006284">
    <property type="term" value="P:base-excision repair"/>
    <property type="evidence" value="ECO:0007669"/>
    <property type="project" value="InterPro"/>
</dbReference>
<keyword evidence="4" id="KW-0479">Metal-binding</keyword>
<keyword evidence="12" id="KW-0511">Multifunctional enzyme</keyword>
<keyword evidence="11" id="KW-0456">Lyase</keyword>
<keyword evidence="10" id="KW-0234">DNA repair</keyword>
<evidence type="ECO:0000256" key="11">
    <source>
        <dbReference type="ARBA" id="ARBA00023239"/>
    </source>
</evidence>
<dbReference type="GO" id="GO:0034039">
    <property type="term" value="F:8-oxo-7,8-dihydroguanine DNA N-glycosylase activity"/>
    <property type="evidence" value="ECO:0007669"/>
    <property type="project" value="TreeGrafter"/>
</dbReference>
<dbReference type="InterPro" id="IPR000214">
    <property type="entry name" value="Znf_DNA_glyclase/AP_lyase"/>
</dbReference>
<dbReference type="SUPFAM" id="SSF46946">
    <property type="entry name" value="S13-like H2TH domain"/>
    <property type="match status" value="1"/>
</dbReference>
<dbReference type="SUPFAM" id="SSF57716">
    <property type="entry name" value="Glucocorticoid receptor-like (DNA-binding domain)"/>
    <property type="match status" value="1"/>
</dbReference>
<dbReference type="OrthoDB" id="9800855at2"/>
<dbReference type="STRING" id="1348253.LK09_10885"/>
<dbReference type="GO" id="GO:0003684">
    <property type="term" value="F:damaged DNA binding"/>
    <property type="evidence" value="ECO:0007669"/>
    <property type="project" value="InterPro"/>
</dbReference>
<evidence type="ECO:0000256" key="12">
    <source>
        <dbReference type="ARBA" id="ARBA00023268"/>
    </source>
</evidence>
<dbReference type="Gene3D" id="3.20.190.10">
    <property type="entry name" value="MutM-like, N-terminal"/>
    <property type="match status" value="1"/>
</dbReference>
<evidence type="ECO:0000256" key="9">
    <source>
        <dbReference type="ARBA" id="ARBA00023125"/>
    </source>
</evidence>
<dbReference type="SMART" id="SM01232">
    <property type="entry name" value="H2TH"/>
    <property type="match status" value="1"/>
</dbReference>
<comment type="catalytic activity">
    <reaction evidence="1">
        <text>Hydrolysis of DNA containing ring-opened 7-methylguanine residues, releasing 2,6-diamino-4-hydroxy-5-(N-methyl)formamidopyrimidine.</text>
        <dbReference type="EC" id="3.2.2.23"/>
    </reaction>
</comment>
<comment type="cofactor">
    <cofactor evidence="2">
        <name>Zn(2+)</name>
        <dbReference type="ChEBI" id="CHEBI:29105"/>
    </cofactor>
</comment>
<dbReference type="InterPro" id="IPR015886">
    <property type="entry name" value="H2TH_FPG"/>
</dbReference>
<dbReference type="PANTHER" id="PTHR22993:SF9">
    <property type="entry name" value="FORMAMIDOPYRIMIDINE-DNA GLYCOSYLASE"/>
    <property type="match status" value="1"/>
</dbReference>
<dbReference type="PROSITE" id="PS51066">
    <property type="entry name" value="ZF_FPG_2"/>
    <property type="match status" value="1"/>
</dbReference>
<accession>A0A0B2A6U4</accession>
<sequence>MPESPEVQAFAEAVAQRFVGRTIESFAVRDFRAYKTRAQKPETLDGAEVVAVTRHGKYVDLETDRGHLVVSFGRHGWGSWHEADAEPTPDAPAVMATLALDDGTLLDLTDAGTFRSAGLWIVADPHEVAGVAALGPDPADPAFTRADVDAVTIGRRKQLKAVLQEQTSFAGIGNAYSDEILFRARLSPTVHAATLDEAERERLFEAMTAEIRGAIDVRRGIPIAEQKAAKVAAMRVHGRAGEPCPVCGGEIVDYTFSGTSAQWCPTCQSAG</sequence>
<dbReference type="GO" id="GO:0008270">
    <property type="term" value="F:zinc ion binding"/>
    <property type="evidence" value="ECO:0007669"/>
    <property type="project" value="UniProtKB-KW"/>
</dbReference>
<dbReference type="PROSITE" id="PS51068">
    <property type="entry name" value="FPG_CAT"/>
    <property type="match status" value="1"/>
</dbReference>
<keyword evidence="5" id="KW-0227">DNA damage</keyword>
<evidence type="ECO:0000256" key="14">
    <source>
        <dbReference type="PROSITE-ProRule" id="PRU00391"/>
    </source>
</evidence>
<keyword evidence="13" id="KW-0326">Glycosidase</keyword>